<keyword evidence="2" id="KW-1185">Reference proteome</keyword>
<gene>
    <name evidence="1" type="ORF">Ahy_B09g096634</name>
</gene>
<dbReference type="AlphaFoldDB" id="A0A444XLU6"/>
<name>A0A444XLU6_ARAHY</name>
<dbReference type="Proteomes" id="UP000289738">
    <property type="component" value="Chromosome B09"/>
</dbReference>
<sequence length="120" mass="14215">MKDVGVWIISKVVLHLSHPCCPNQVEIHKQHRQLSKYVRRTIENNEEAEIRPSKTYQSFISATWGQRELSFIEKDIRNYITKEVWNILELEDAKEFGASKAAYEYFEDVISFDTTYNTNR</sequence>
<evidence type="ECO:0008006" key="3">
    <source>
        <dbReference type="Google" id="ProtNLM"/>
    </source>
</evidence>
<evidence type="ECO:0000313" key="1">
    <source>
        <dbReference type="EMBL" id="RYQ90586.1"/>
    </source>
</evidence>
<proteinExistence type="predicted"/>
<organism evidence="1 2">
    <name type="scientific">Arachis hypogaea</name>
    <name type="common">Peanut</name>
    <dbReference type="NCBI Taxonomy" id="3818"/>
    <lineage>
        <taxon>Eukaryota</taxon>
        <taxon>Viridiplantae</taxon>
        <taxon>Streptophyta</taxon>
        <taxon>Embryophyta</taxon>
        <taxon>Tracheophyta</taxon>
        <taxon>Spermatophyta</taxon>
        <taxon>Magnoliopsida</taxon>
        <taxon>eudicotyledons</taxon>
        <taxon>Gunneridae</taxon>
        <taxon>Pentapetalae</taxon>
        <taxon>rosids</taxon>
        <taxon>fabids</taxon>
        <taxon>Fabales</taxon>
        <taxon>Fabaceae</taxon>
        <taxon>Papilionoideae</taxon>
        <taxon>50 kb inversion clade</taxon>
        <taxon>dalbergioids sensu lato</taxon>
        <taxon>Dalbergieae</taxon>
        <taxon>Pterocarpus clade</taxon>
        <taxon>Arachis</taxon>
    </lineage>
</organism>
<comment type="caution">
    <text evidence="1">The sequence shown here is derived from an EMBL/GenBank/DDBJ whole genome shotgun (WGS) entry which is preliminary data.</text>
</comment>
<dbReference type="PANTHER" id="PTHR47718">
    <property type="entry name" value="OS01G0519700 PROTEIN"/>
    <property type="match status" value="1"/>
</dbReference>
<reference evidence="1 2" key="1">
    <citation type="submission" date="2019-01" db="EMBL/GenBank/DDBJ databases">
        <title>Sequencing of cultivated peanut Arachis hypogaea provides insights into genome evolution and oil improvement.</title>
        <authorList>
            <person name="Chen X."/>
        </authorList>
    </citation>
    <scope>NUCLEOTIDE SEQUENCE [LARGE SCALE GENOMIC DNA]</scope>
    <source>
        <strain evidence="2">cv. Fuhuasheng</strain>
        <tissue evidence="1">Leaves</tissue>
    </source>
</reference>
<protein>
    <recommendedName>
        <fullName evidence="3">Protein FAR1-RELATED SEQUENCE</fullName>
    </recommendedName>
</protein>
<evidence type="ECO:0000313" key="2">
    <source>
        <dbReference type="Proteomes" id="UP000289738"/>
    </source>
</evidence>
<accession>A0A444XLU6</accession>
<dbReference type="EMBL" id="SDMP01000019">
    <property type="protein sequence ID" value="RYQ90586.1"/>
    <property type="molecule type" value="Genomic_DNA"/>
</dbReference>